<name>A0A8T1TR72_9STRA</name>
<dbReference type="AlphaFoldDB" id="A0A8T1TR72"/>
<dbReference type="EMBL" id="JAENGZ010001810">
    <property type="protein sequence ID" value="KAG6946147.1"/>
    <property type="molecule type" value="Genomic_DNA"/>
</dbReference>
<accession>A0A8T1TR72</accession>
<dbReference type="Proteomes" id="UP000688947">
    <property type="component" value="Unassembled WGS sequence"/>
</dbReference>
<comment type="caution">
    <text evidence="1">The sequence shown here is derived from an EMBL/GenBank/DDBJ whole genome shotgun (WGS) entry which is preliminary data.</text>
</comment>
<evidence type="ECO:0000313" key="2">
    <source>
        <dbReference type="Proteomes" id="UP000688947"/>
    </source>
</evidence>
<dbReference type="OrthoDB" id="10524724at2759"/>
<sequence length="55" mass="6045">MTSLMVGDDPWSVTCGTKVIASYVRSDGNLKRLDKSCVNEMPALSRTTPDYYLAS</sequence>
<organism evidence="1 2">
    <name type="scientific">Phytophthora cactorum</name>
    <dbReference type="NCBI Taxonomy" id="29920"/>
    <lineage>
        <taxon>Eukaryota</taxon>
        <taxon>Sar</taxon>
        <taxon>Stramenopiles</taxon>
        <taxon>Oomycota</taxon>
        <taxon>Peronosporomycetes</taxon>
        <taxon>Peronosporales</taxon>
        <taxon>Peronosporaceae</taxon>
        <taxon>Phytophthora</taxon>
    </lineage>
</organism>
<protein>
    <submittedName>
        <fullName evidence="1">Uncharacterized protein</fullName>
    </submittedName>
</protein>
<reference evidence="1" key="1">
    <citation type="submission" date="2021-01" db="EMBL/GenBank/DDBJ databases">
        <title>Phytophthora aleatoria, a newly-described species from Pinus radiata is distinct from Phytophthora cactorum isolates based on comparative genomics.</title>
        <authorList>
            <person name="Mcdougal R."/>
            <person name="Panda P."/>
            <person name="Williams N."/>
            <person name="Studholme D.J."/>
        </authorList>
    </citation>
    <scope>NUCLEOTIDE SEQUENCE</scope>
    <source>
        <strain evidence="1">NZFS 3830</strain>
    </source>
</reference>
<evidence type="ECO:0000313" key="1">
    <source>
        <dbReference type="EMBL" id="KAG6946147.1"/>
    </source>
</evidence>
<gene>
    <name evidence="1" type="ORF">JG687_00016883</name>
</gene>
<proteinExistence type="predicted"/>